<organism evidence="5 6">
    <name type="scientific">Pristionchus mayeri</name>
    <dbReference type="NCBI Taxonomy" id="1317129"/>
    <lineage>
        <taxon>Eukaryota</taxon>
        <taxon>Metazoa</taxon>
        <taxon>Ecdysozoa</taxon>
        <taxon>Nematoda</taxon>
        <taxon>Chromadorea</taxon>
        <taxon>Rhabditida</taxon>
        <taxon>Rhabditina</taxon>
        <taxon>Diplogasteromorpha</taxon>
        <taxon>Diplogasteroidea</taxon>
        <taxon>Neodiplogasteridae</taxon>
        <taxon>Pristionchus</taxon>
    </lineage>
</organism>
<keyword evidence="3" id="KW-0408">Iron</keyword>
<dbReference type="GO" id="GO:0006082">
    <property type="term" value="P:organic acid metabolic process"/>
    <property type="evidence" value="ECO:0007669"/>
    <property type="project" value="TreeGrafter"/>
</dbReference>
<dbReference type="EMBL" id="BTRK01000005">
    <property type="protein sequence ID" value="GMR54884.1"/>
    <property type="molecule type" value="Genomic_DNA"/>
</dbReference>
<dbReference type="GO" id="GO:0005506">
    <property type="term" value="F:iron ion binding"/>
    <property type="evidence" value="ECO:0007669"/>
    <property type="project" value="InterPro"/>
</dbReference>
<dbReference type="GO" id="GO:0005737">
    <property type="term" value="C:cytoplasm"/>
    <property type="evidence" value="ECO:0007669"/>
    <property type="project" value="TreeGrafter"/>
</dbReference>
<keyword evidence="2" id="KW-0479">Metal-binding</keyword>
<dbReference type="PANTHER" id="PTHR24300:SF375">
    <property type="entry name" value="CYTOCHROME P450 FAMILY"/>
    <property type="match status" value="1"/>
</dbReference>
<dbReference type="Proteomes" id="UP001328107">
    <property type="component" value="Unassembled WGS sequence"/>
</dbReference>
<protein>
    <recommendedName>
        <fullName evidence="7">Cytochrome P450</fullName>
    </recommendedName>
</protein>
<proteinExistence type="inferred from homology"/>
<accession>A0AAN5I817</accession>
<dbReference type="Gene3D" id="1.10.630.10">
    <property type="entry name" value="Cytochrome P450"/>
    <property type="match status" value="1"/>
</dbReference>
<comment type="similarity">
    <text evidence="1">Belongs to the cytochrome P450 family.</text>
</comment>
<evidence type="ECO:0000313" key="5">
    <source>
        <dbReference type="EMBL" id="GMR54884.1"/>
    </source>
</evidence>
<name>A0AAN5I817_9BILA</name>
<dbReference type="SUPFAM" id="SSF48264">
    <property type="entry name" value="Cytochrome P450"/>
    <property type="match status" value="1"/>
</dbReference>
<dbReference type="InterPro" id="IPR036396">
    <property type="entry name" value="Cyt_P450_sf"/>
</dbReference>
<feature type="non-terminal residue" evidence="5">
    <location>
        <position position="74"/>
    </location>
</feature>
<evidence type="ECO:0000256" key="3">
    <source>
        <dbReference type="ARBA" id="ARBA00023004"/>
    </source>
</evidence>
<dbReference type="GO" id="GO:0016712">
    <property type="term" value="F:oxidoreductase activity, acting on paired donors, with incorporation or reduction of molecular oxygen, reduced flavin or flavoprotein as one donor, and incorporation of one atom of oxygen"/>
    <property type="evidence" value="ECO:0007669"/>
    <property type="project" value="TreeGrafter"/>
</dbReference>
<dbReference type="InterPro" id="IPR001128">
    <property type="entry name" value="Cyt_P450"/>
</dbReference>
<dbReference type="GO" id="GO:0020037">
    <property type="term" value="F:heme binding"/>
    <property type="evidence" value="ECO:0007669"/>
    <property type="project" value="InterPro"/>
</dbReference>
<keyword evidence="4" id="KW-0560">Oxidoreductase</keyword>
<evidence type="ECO:0000256" key="2">
    <source>
        <dbReference type="ARBA" id="ARBA00022723"/>
    </source>
</evidence>
<keyword evidence="6" id="KW-1185">Reference proteome</keyword>
<reference evidence="6" key="1">
    <citation type="submission" date="2022-10" db="EMBL/GenBank/DDBJ databases">
        <title>Genome assembly of Pristionchus species.</title>
        <authorList>
            <person name="Yoshida K."/>
            <person name="Sommer R.J."/>
        </authorList>
    </citation>
    <scope>NUCLEOTIDE SEQUENCE [LARGE SCALE GENOMIC DNA]</scope>
    <source>
        <strain evidence="6">RS5460</strain>
    </source>
</reference>
<evidence type="ECO:0000256" key="4">
    <source>
        <dbReference type="ARBA" id="ARBA00023033"/>
    </source>
</evidence>
<dbReference type="AlphaFoldDB" id="A0AAN5I817"/>
<dbReference type="GO" id="GO:0006805">
    <property type="term" value="P:xenobiotic metabolic process"/>
    <property type="evidence" value="ECO:0007669"/>
    <property type="project" value="TreeGrafter"/>
</dbReference>
<dbReference type="PANTHER" id="PTHR24300">
    <property type="entry name" value="CYTOCHROME P450 508A4-RELATED"/>
    <property type="match status" value="1"/>
</dbReference>
<comment type="caution">
    <text evidence="5">The sequence shown here is derived from an EMBL/GenBank/DDBJ whole genome shotgun (WGS) entry which is preliminary data.</text>
</comment>
<evidence type="ECO:0000256" key="1">
    <source>
        <dbReference type="ARBA" id="ARBA00010617"/>
    </source>
</evidence>
<evidence type="ECO:0000313" key="6">
    <source>
        <dbReference type="Proteomes" id="UP001328107"/>
    </source>
</evidence>
<gene>
    <name evidence="5" type="ORF">PMAYCL1PPCAC_25079</name>
</gene>
<dbReference type="Pfam" id="PF00067">
    <property type="entry name" value="p450"/>
    <property type="match status" value="1"/>
</dbReference>
<evidence type="ECO:0008006" key="7">
    <source>
        <dbReference type="Google" id="ProtNLM"/>
    </source>
</evidence>
<keyword evidence="4" id="KW-0503">Monooxygenase</keyword>
<sequence>MLFYLVILGFIALLCYSLFINKLKGFPPGPPPLPFIGNYFQLELDLDEKLIQWKKRYGRVFTIWMPHPTVVVSD</sequence>
<dbReference type="InterPro" id="IPR050182">
    <property type="entry name" value="Cytochrome_P450_fam2"/>
</dbReference>